<proteinExistence type="predicted"/>
<reference evidence="3" key="2">
    <citation type="submission" date="2017-12" db="EMBL/GenBank/DDBJ databases">
        <title>Genome sequence of the Bar-tailed Godwit (Limosa lapponica baueri).</title>
        <authorList>
            <person name="Lima N.C.B."/>
            <person name="Parody-Merino A.M."/>
            <person name="Battley P.F."/>
            <person name="Fidler A.E."/>
            <person name="Prosdocimi F."/>
        </authorList>
    </citation>
    <scope>NUCLEOTIDE SEQUENCE [LARGE SCALE GENOMIC DNA]</scope>
</reference>
<name>A0A2I0TDT2_LIMLA</name>
<feature type="region of interest" description="Disordered" evidence="1">
    <location>
        <begin position="1"/>
        <end position="27"/>
    </location>
</feature>
<reference evidence="3" key="1">
    <citation type="submission" date="2017-11" db="EMBL/GenBank/DDBJ databases">
        <authorList>
            <person name="Lima N.C."/>
            <person name="Parody-Merino A.M."/>
            <person name="Battley P.F."/>
            <person name="Fidler A.E."/>
            <person name="Prosdocimi F."/>
        </authorList>
    </citation>
    <scope>NUCLEOTIDE SEQUENCE [LARGE SCALE GENOMIC DNA]</scope>
</reference>
<organism evidence="2 3">
    <name type="scientific">Limosa lapponica baueri</name>
    <dbReference type="NCBI Taxonomy" id="1758121"/>
    <lineage>
        <taxon>Eukaryota</taxon>
        <taxon>Metazoa</taxon>
        <taxon>Chordata</taxon>
        <taxon>Craniata</taxon>
        <taxon>Vertebrata</taxon>
        <taxon>Euteleostomi</taxon>
        <taxon>Archelosauria</taxon>
        <taxon>Archosauria</taxon>
        <taxon>Dinosauria</taxon>
        <taxon>Saurischia</taxon>
        <taxon>Theropoda</taxon>
        <taxon>Coelurosauria</taxon>
        <taxon>Aves</taxon>
        <taxon>Neognathae</taxon>
        <taxon>Neoaves</taxon>
        <taxon>Charadriiformes</taxon>
        <taxon>Scolopacidae</taxon>
        <taxon>Limosa</taxon>
    </lineage>
</organism>
<evidence type="ECO:0000256" key="1">
    <source>
        <dbReference type="SAM" id="MobiDB-lite"/>
    </source>
</evidence>
<evidence type="ECO:0000313" key="3">
    <source>
        <dbReference type="Proteomes" id="UP000233556"/>
    </source>
</evidence>
<dbReference type="Proteomes" id="UP000233556">
    <property type="component" value="Unassembled WGS sequence"/>
</dbReference>
<protein>
    <submittedName>
        <fullName evidence="2">Uncharacterized protein</fullName>
    </submittedName>
</protein>
<accession>A0A2I0TDT2</accession>
<dbReference type="AlphaFoldDB" id="A0A2I0TDT2"/>
<keyword evidence="3" id="KW-1185">Reference proteome</keyword>
<feature type="compositionally biased region" description="Basic and acidic residues" evidence="1">
    <location>
        <begin position="75"/>
        <end position="87"/>
    </location>
</feature>
<feature type="region of interest" description="Disordered" evidence="1">
    <location>
        <begin position="68"/>
        <end position="104"/>
    </location>
</feature>
<evidence type="ECO:0000313" key="2">
    <source>
        <dbReference type="EMBL" id="PKU31926.1"/>
    </source>
</evidence>
<dbReference type="EMBL" id="KZ512075">
    <property type="protein sequence ID" value="PKU31926.1"/>
    <property type="molecule type" value="Genomic_DNA"/>
</dbReference>
<gene>
    <name evidence="2" type="ORF">llap_17770</name>
</gene>
<sequence length="104" mass="11725">MWISPERNPRESPSVHTAVVAGPPEKGSLFPAPLVTSNICPKLPDTSRKQQLKPDKETGWNFFVMVKSDDDSEDAREKSGTVPRDRTTTLQRSLRNKKSEQKSF</sequence>